<dbReference type="Gene3D" id="3.90.1200.10">
    <property type="match status" value="1"/>
</dbReference>
<dbReference type="SMART" id="SM00587">
    <property type="entry name" value="CHK"/>
    <property type="match status" value="1"/>
</dbReference>
<dbReference type="Proteomes" id="UP001107558">
    <property type="component" value="Chromosome 3"/>
</dbReference>
<dbReference type="InterPro" id="IPR015897">
    <property type="entry name" value="CHK_kinase-like"/>
</dbReference>
<dbReference type="PANTHER" id="PTHR11012">
    <property type="entry name" value="PROTEIN KINASE-LIKE DOMAIN-CONTAINING"/>
    <property type="match status" value="1"/>
</dbReference>
<dbReference type="AlphaFoldDB" id="A0A9J6BTK4"/>
<keyword evidence="3" id="KW-1185">Reference proteome</keyword>
<dbReference type="EMBL" id="JADBJN010000003">
    <property type="protein sequence ID" value="KAG5673217.1"/>
    <property type="molecule type" value="Genomic_DNA"/>
</dbReference>
<comment type="caution">
    <text evidence="2">The sequence shown here is derived from an EMBL/GenBank/DDBJ whole genome shotgun (WGS) entry which is preliminary data.</text>
</comment>
<dbReference type="OrthoDB" id="190089at2759"/>
<dbReference type="PANTHER" id="PTHR11012:SF4">
    <property type="entry name" value="LD42035P"/>
    <property type="match status" value="1"/>
</dbReference>
<sequence>MSDQNKILNFIRNKLPQLILNHNDDLKGHKIVNCDVKANTQLDGFMSSLYFLNITLENEHKSETVHQLIVKIMKGDQNLRAELNATALCMNEIKIYKDVIPYFKNFLKDSNVETFDCEKWVPKVYFADCKIVEELGDSEETILVMENLIPEGFRTGPRVDLNEDHLTLMAKCIASYHATSFAMRIKKDPMLEKLAEKLIPYSFLANDGSEPNVSKVFYKYRLERVFAYICSEEKFHSNKEFIEKVRKLKRIAYDCPLKFMEIFLVKDEIFSIILHGDYNRNNVLFKYDSEDGYNNPTDIRMIDFQEVRYASPAIDLSFFMYMNLPGELREELFDKLLEIYHKNLMTSLTDILKCSTNDPRLEPYNFENFMAHFSKNAFYGAMVAMVFIPMMACPEEECAKMIDLFDNDYESEELHKLNLTAGGRNVDERVSGILYHAFNKGFMDILK</sequence>
<dbReference type="InterPro" id="IPR011009">
    <property type="entry name" value="Kinase-like_dom_sf"/>
</dbReference>
<proteinExistence type="predicted"/>
<dbReference type="Pfam" id="PF02958">
    <property type="entry name" value="EcKL"/>
    <property type="match status" value="1"/>
</dbReference>
<name>A0A9J6BTK4_POLVA</name>
<evidence type="ECO:0000313" key="2">
    <source>
        <dbReference type="EMBL" id="KAG5673217.1"/>
    </source>
</evidence>
<reference evidence="2" key="1">
    <citation type="submission" date="2021-03" db="EMBL/GenBank/DDBJ databases">
        <title>Chromosome level genome of the anhydrobiotic midge Polypedilum vanderplanki.</title>
        <authorList>
            <person name="Yoshida Y."/>
            <person name="Kikawada T."/>
            <person name="Gusev O."/>
        </authorList>
    </citation>
    <scope>NUCLEOTIDE SEQUENCE</scope>
    <source>
        <strain evidence="2">NIAS01</strain>
        <tissue evidence="2">Whole body or cell culture</tissue>
    </source>
</reference>
<evidence type="ECO:0000259" key="1">
    <source>
        <dbReference type="SMART" id="SM00587"/>
    </source>
</evidence>
<accession>A0A9J6BTK4</accession>
<dbReference type="InterPro" id="IPR004119">
    <property type="entry name" value="EcKL"/>
</dbReference>
<evidence type="ECO:0000313" key="3">
    <source>
        <dbReference type="Proteomes" id="UP001107558"/>
    </source>
</evidence>
<organism evidence="2 3">
    <name type="scientific">Polypedilum vanderplanki</name>
    <name type="common">Sleeping chironomid midge</name>
    <dbReference type="NCBI Taxonomy" id="319348"/>
    <lineage>
        <taxon>Eukaryota</taxon>
        <taxon>Metazoa</taxon>
        <taxon>Ecdysozoa</taxon>
        <taxon>Arthropoda</taxon>
        <taxon>Hexapoda</taxon>
        <taxon>Insecta</taxon>
        <taxon>Pterygota</taxon>
        <taxon>Neoptera</taxon>
        <taxon>Endopterygota</taxon>
        <taxon>Diptera</taxon>
        <taxon>Nematocera</taxon>
        <taxon>Chironomoidea</taxon>
        <taxon>Chironomidae</taxon>
        <taxon>Chironominae</taxon>
        <taxon>Polypedilum</taxon>
        <taxon>Polypedilum</taxon>
    </lineage>
</organism>
<gene>
    <name evidence="2" type="ORF">PVAND_003281</name>
</gene>
<dbReference type="SUPFAM" id="SSF56112">
    <property type="entry name" value="Protein kinase-like (PK-like)"/>
    <property type="match status" value="1"/>
</dbReference>
<protein>
    <recommendedName>
        <fullName evidence="1">CHK kinase-like domain-containing protein</fullName>
    </recommendedName>
</protein>
<feature type="domain" description="CHK kinase-like" evidence="1">
    <location>
        <begin position="143"/>
        <end position="350"/>
    </location>
</feature>